<dbReference type="Proteomes" id="UP001500540">
    <property type="component" value="Unassembled WGS sequence"/>
</dbReference>
<evidence type="ECO:0000313" key="3">
    <source>
        <dbReference type="Proteomes" id="UP001500540"/>
    </source>
</evidence>
<evidence type="ECO:0000256" key="1">
    <source>
        <dbReference type="SAM" id="SignalP"/>
    </source>
</evidence>
<dbReference type="InterPro" id="IPR007487">
    <property type="entry name" value="ABC_transpt-TYRBP-like"/>
</dbReference>
<dbReference type="PROSITE" id="PS51257">
    <property type="entry name" value="PROKAR_LIPOPROTEIN"/>
    <property type="match status" value="1"/>
</dbReference>
<feature type="signal peptide" evidence="1">
    <location>
        <begin position="1"/>
        <end position="21"/>
    </location>
</feature>
<dbReference type="SUPFAM" id="SSF53822">
    <property type="entry name" value="Periplasmic binding protein-like I"/>
    <property type="match status" value="1"/>
</dbReference>
<proteinExistence type="predicted"/>
<keyword evidence="3" id="KW-1185">Reference proteome</keyword>
<gene>
    <name evidence="2" type="ORF">GCM10022240_02310</name>
</gene>
<dbReference type="RefSeq" id="WP_344779668.1">
    <property type="nucleotide sequence ID" value="NZ_BAABAF010000001.1"/>
</dbReference>
<comment type="caution">
    <text evidence="2">The sequence shown here is derived from an EMBL/GenBank/DDBJ whole genome shotgun (WGS) entry which is preliminary data.</text>
</comment>
<dbReference type="PANTHER" id="PTHR35271:SF1">
    <property type="entry name" value="ABC TRANSPORTER, SUBSTRATE-BINDING LIPOPROTEIN"/>
    <property type="match status" value="1"/>
</dbReference>
<dbReference type="CDD" id="cd06325">
    <property type="entry name" value="PBP1_ABC_unchar_transporter"/>
    <property type="match status" value="1"/>
</dbReference>
<keyword evidence="1" id="KW-0732">Signal</keyword>
<organism evidence="2 3">
    <name type="scientific">Microbacterium kribbense</name>
    <dbReference type="NCBI Taxonomy" id="433645"/>
    <lineage>
        <taxon>Bacteria</taxon>
        <taxon>Bacillati</taxon>
        <taxon>Actinomycetota</taxon>
        <taxon>Actinomycetes</taxon>
        <taxon>Micrococcales</taxon>
        <taxon>Microbacteriaceae</taxon>
        <taxon>Microbacterium</taxon>
    </lineage>
</organism>
<name>A0ABP7G674_9MICO</name>
<evidence type="ECO:0000313" key="2">
    <source>
        <dbReference type="EMBL" id="GAA3752810.1"/>
    </source>
</evidence>
<feature type="chain" id="PRO_5045392933" evidence="1">
    <location>
        <begin position="22"/>
        <end position="338"/>
    </location>
</feature>
<sequence>MRMNRWLAGIAAAAAGALALAGCAGGGAGNDGGSNDASAKVLNIGINQLLQHPALDAATEGFKKAFFDAGYIDGETVKFDEQNANGEQATAVTIANKFAGQDLDLVLAVATPAAQATAQAITDIPVVFTAVTDPEAAGIVDSWEKPGANVTGVSDLNPVAEQIGLVRKMIPDAKTVGVAYSSGEVNSAVQVAIAKEAAADLGLTIKEATISNPSELGQAVASLGDVDAIWVPTDNGVGSAIEVVVQYAEKNKIPMFVADATQVESGGVMTVGLDYSQIGYQTGQMALDILENGKDPASMPVEMPKADAPPLTINLGAAKRMGLEIPQSFIDTADKVIE</sequence>
<protein>
    <submittedName>
        <fullName evidence="2">ABC transporter substrate-binding protein</fullName>
    </submittedName>
</protein>
<accession>A0ABP7G674</accession>
<dbReference type="Gene3D" id="3.40.50.2300">
    <property type="match status" value="2"/>
</dbReference>
<dbReference type="EMBL" id="BAABAF010000001">
    <property type="protein sequence ID" value="GAA3752810.1"/>
    <property type="molecule type" value="Genomic_DNA"/>
</dbReference>
<dbReference type="InterPro" id="IPR028082">
    <property type="entry name" value="Peripla_BP_I"/>
</dbReference>
<dbReference type="Pfam" id="PF04392">
    <property type="entry name" value="ABC_sub_bind"/>
    <property type="match status" value="1"/>
</dbReference>
<dbReference type="PANTHER" id="PTHR35271">
    <property type="entry name" value="ABC TRANSPORTER, SUBSTRATE-BINDING LIPOPROTEIN-RELATED"/>
    <property type="match status" value="1"/>
</dbReference>
<reference evidence="3" key="1">
    <citation type="journal article" date="2019" name="Int. J. Syst. Evol. Microbiol.">
        <title>The Global Catalogue of Microorganisms (GCM) 10K type strain sequencing project: providing services to taxonomists for standard genome sequencing and annotation.</title>
        <authorList>
            <consortium name="The Broad Institute Genomics Platform"/>
            <consortium name="The Broad Institute Genome Sequencing Center for Infectious Disease"/>
            <person name="Wu L."/>
            <person name="Ma J."/>
        </authorList>
    </citation>
    <scope>NUCLEOTIDE SEQUENCE [LARGE SCALE GENOMIC DNA]</scope>
    <source>
        <strain evidence="3">JCM 16950</strain>
    </source>
</reference>